<comment type="caution">
    <text evidence="1">The sequence shown here is derived from an EMBL/GenBank/DDBJ whole genome shotgun (WGS) entry which is preliminary data.</text>
</comment>
<protein>
    <submittedName>
        <fullName evidence="1">Uncharacterized protein</fullName>
    </submittedName>
</protein>
<gene>
    <name evidence="1" type="ORF">JAZ04_15210</name>
</gene>
<dbReference type="Proteomes" id="UP000886687">
    <property type="component" value="Unassembled WGS sequence"/>
</dbReference>
<evidence type="ECO:0000313" key="2">
    <source>
        <dbReference type="Proteomes" id="UP000886687"/>
    </source>
</evidence>
<dbReference type="EMBL" id="JAEPDI010000012">
    <property type="protein sequence ID" value="MCG7940186.1"/>
    <property type="molecule type" value="Genomic_DNA"/>
</dbReference>
<proteinExistence type="predicted"/>
<evidence type="ECO:0000313" key="1">
    <source>
        <dbReference type="EMBL" id="MCG7940186.1"/>
    </source>
</evidence>
<organism evidence="1 2">
    <name type="scientific">Candidatus Thiodiazotropha lotti</name>
    <dbReference type="NCBI Taxonomy" id="2792787"/>
    <lineage>
        <taxon>Bacteria</taxon>
        <taxon>Pseudomonadati</taxon>
        <taxon>Pseudomonadota</taxon>
        <taxon>Gammaproteobacteria</taxon>
        <taxon>Chromatiales</taxon>
        <taxon>Sedimenticolaceae</taxon>
        <taxon>Candidatus Thiodiazotropha</taxon>
    </lineage>
</organism>
<accession>A0A9E4N0R5</accession>
<dbReference type="AlphaFoldDB" id="A0A9E4N0R5"/>
<name>A0A9E4N0R5_9GAMM</name>
<reference evidence="1" key="1">
    <citation type="journal article" date="2021" name="Proc. Natl. Acad. Sci. U.S.A.">
        <title>Global biogeography of chemosynthetic symbionts reveals both localized and globally distributed symbiont groups. .</title>
        <authorList>
            <person name="Osvatic J.T."/>
            <person name="Wilkins L.G.E."/>
            <person name="Leibrecht L."/>
            <person name="Leray M."/>
            <person name="Zauner S."/>
            <person name="Polzin J."/>
            <person name="Camacho Y."/>
            <person name="Gros O."/>
            <person name="van Gils J.A."/>
            <person name="Eisen J.A."/>
            <person name="Petersen J.M."/>
            <person name="Yuen B."/>
        </authorList>
    </citation>
    <scope>NUCLEOTIDE SEQUENCE</scope>
    <source>
        <strain evidence="1">MAGL173</strain>
    </source>
</reference>
<sequence>MPNTTPLENRLKFVIEPQYIYAITANVRESGSDDGVSELYGTVCVNKTADSQSDEFISYPVCLFTIHCLGQTFTGMEGVLKFQQHTPGEYHNEGYEFRSSDGSFSFGNSDILTTNDMTFPDPPDFIDYASGGHGTLNGTSININNVKLIRIQCNLC</sequence>